<evidence type="ECO:0000256" key="1">
    <source>
        <dbReference type="SAM" id="MobiDB-lite"/>
    </source>
</evidence>
<dbReference type="AlphaFoldDB" id="A0A4V6D100"/>
<feature type="region of interest" description="Disordered" evidence="1">
    <location>
        <begin position="32"/>
        <end position="73"/>
    </location>
</feature>
<feature type="signal peptide" evidence="2">
    <location>
        <begin position="1"/>
        <end position="27"/>
    </location>
</feature>
<feature type="chain" id="PRO_5020908187" description="BA14K family protein" evidence="2">
    <location>
        <begin position="28"/>
        <end position="172"/>
    </location>
</feature>
<feature type="compositionally biased region" description="Gly residues" evidence="1">
    <location>
        <begin position="59"/>
        <end position="69"/>
    </location>
</feature>
<evidence type="ECO:0008006" key="5">
    <source>
        <dbReference type="Google" id="ProtNLM"/>
    </source>
</evidence>
<evidence type="ECO:0000313" key="3">
    <source>
        <dbReference type="EMBL" id="TKV81945.1"/>
    </source>
</evidence>
<comment type="caution">
    <text evidence="3">The sequence shown here is derived from an EMBL/GenBank/DDBJ whole genome shotgun (WGS) entry which is preliminary data.</text>
</comment>
<feature type="compositionally biased region" description="Pro residues" evidence="1">
    <location>
        <begin position="32"/>
        <end position="43"/>
    </location>
</feature>
<protein>
    <recommendedName>
        <fullName evidence="5">BA14K family protein</fullName>
    </recommendedName>
</protein>
<gene>
    <name evidence="3" type="ORF">FDV58_09860</name>
</gene>
<keyword evidence="2" id="KW-0732">Signal</keyword>
<sequence>MSRKTLLMLSVSVTLATISLAPTAVFAQFPGPPPIGPGGPPPIAAGGPPAFASPPPVGPGGAAHGGLGGPAPRLVAAGTGPRGDLKALGGVRAGGRDGPAVAGSVQARSASVSYSRYGSFSHGYGGRRYGYDAAYAAGAYAGYAYGSPTDGSYSEGDCYYAYSRHRRVLVCN</sequence>
<dbReference type="Proteomes" id="UP000305095">
    <property type="component" value="Unassembled WGS sequence"/>
</dbReference>
<name>A0A4V6D100_BRAEL</name>
<organism evidence="3 4">
    <name type="scientific">Bradyrhizobium elkanii</name>
    <dbReference type="NCBI Taxonomy" id="29448"/>
    <lineage>
        <taxon>Bacteria</taxon>
        <taxon>Pseudomonadati</taxon>
        <taxon>Pseudomonadota</taxon>
        <taxon>Alphaproteobacteria</taxon>
        <taxon>Hyphomicrobiales</taxon>
        <taxon>Nitrobacteraceae</taxon>
        <taxon>Bradyrhizobium</taxon>
    </lineage>
</organism>
<dbReference type="RefSeq" id="WP_137478079.1">
    <property type="nucleotide sequence ID" value="NZ_SZZP01000005.1"/>
</dbReference>
<reference evidence="3 4" key="1">
    <citation type="submission" date="2019-05" db="EMBL/GenBank/DDBJ databases">
        <title>Draft Genome of Bradyrhizobium elkanii strain SEMIA 938, Used in Commercial Inoculants for Lupinus spp. in Brazil.</title>
        <authorList>
            <person name="Hungria M."/>
            <person name="Delamuta J.R.M."/>
            <person name="Ribeiro R.A."/>
            <person name="Nogueira M.A."/>
        </authorList>
    </citation>
    <scope>NUCLEOTIDE SEQUENCE [LARGE SCALE GENOMIC DNA]</scope>
    <source>
        <strain evidence="3 4">Semia 938</strain>
    </source>
</reference>
<evidence type="ECO:0000313" key="4">
    <source>
        <dbReference type="Proteomes" id="UP000305095"/>
    </source>
</evidence>
<evidence type="ECO:0000256" key="2">
    <source>
        <dbReference type="SAM" id="SignalP"/>
    </source>
</evidence>
<dbReference type="EMBL" id="SZZP01000005">
    <property type="protein sequence ID" value="TKV81945.1"/>
    <property type="molecule type" value="Genomic_DNA"/>
</dbReference>
<proteinExistence type="predicted"/>
<accession>A0A4V6D100</accession>